<dbReference type="OrthoDB" id="569879at2"/>
<name>A0A1I0ZUV3_9BACI</name>
<gene>
    <name evidence="1" type="ORF">SAMN04488072_11356</name>
</gene>
<protein>
    <submittedName>
        <fullName evidence="1">Uncharacterized protein</fullName>
    </submittedName>
</protein>
<reference evidence="1 2" key="1">
    <citation type="submission" date="2016-10" db="EMBL/GenBank/DDBJ databases">
        <authorList>
            <person name="de Groot N.N."/>
        </authorList>
    </citation>
    <scope>NUCLEOTIDE SEQUENCE [LARGE SCALE GENOMIC DNA]</scope>
    <source>
        <strain evidence="1 2">CGMCC 1.3702</strain>
    </source>
</reference>
<dbReference type="Proteomes" id="UP000198642">
    <property type="component" value="Unassembled WGS sequence"/>
</dbReference>
<sequence>MAIVEVFGSPVEQTNLQYRRYLSWLRKHDFPPVPIEKIVVYSRGDTYLRNITNDKIISDIVMHRDKVLSKVEPFMKRHQSPRFSENQLMKLSYQLLEEHVAEEGDGMEKLNIGYNDLIKGVICPVFSAVPMD</sequence>
<proteinExistence type="predicted"/>
<evidence type="ECO:0000313" key="1">
    <source>
        <dbReference type="EMBL" id="SFB28846.1"/>
    </source>
</evidence>
<dbReference type="RefSeq" id="WP_090240080.1">
    <property type="nucleotide sequence ID" value="NZ_FOJW01000013.1"/>
</dbReference>
<keyword evidence="2" id="KW-1185">Reference proteome</keyword>
<evidence type="ECO:0000313" key="2">
    <source>
        <dbReference type="Proteomes" id="UP000198642"/>
    </source>
</evidence>
<dbReference type="STRING" id="237679.SAMN04488072_11356"/>
<dbReference type="EMBL" id="FOJW01000013">
    <property type="protein sequence ID" value="SFB28846.1"/>
    <property type="molecule type" value="Genomic_DNA"/>
</dbReference>
<organism evidence="1 2">
    <name type="scientific">Lentibacillus halodurans</name>
    <dbReference type="NCBI Taxonomy" id="237679"/>
    <lineage>
        <taxon>Bacteria</taxon>
        <taxon>Bacillati</taxon>
        <taxon>Bacillota</taxon>
        <taxon>Bacilli</taxon>
        <taxon>Bacillales</taxon>
        <taxon>Bacillaceae</taxon>
        <taxon>Lentibacillus</taxon>
    </lineage>
</organism>
<dbReference type="AlphaFoldDB" id="A0A1I0ZUV3"/>
<accession>A0A1I0ZUV3</accession>